<name>A0A180G6N5_PUCT1</name>
<reference evidence="2" key="4">
    <citation type="submission" date="2025-05" db="UniProtKB">
        <authorList>
            <consortium name="EnsemblFungi"/>
        </authorList>
    </citation>
    <scope>IDENTIFICATION</scope>
    <source>
        <strain evidence="2">isolate 1-1 / race 1 (BBBD)</strain>
    </source>
</reference>
<dbReference type="VEuPathDB" id="FungiDB:PTTG_09547"/>
<dbReference type="AlphaFoldDB" id="A0A180G6N5"/>
<dbReference type="Proteomes" id="UP000005240">
    <property type="component" value="Unassembled WGS sequence"/>
</dbReference>
<gene>
    <name evidence="1" type="ORF">PTTG_09547</name>
</gene>
<dbReference type="EnsemblFungi" id="PTTG_09547-t43_1">
    <property type="protein sequence ID" value="PTTG_09547-t43_1-p1"/>
    <property type="gene ID" value="PTTG_09547"/>
</dbReference>
<protein>
    <submittedName>
        <fullName evidence="1 2">Uncharacterized protein</fullName>
    </submittedName>
</protein>
<organism evidence="1">
    <name type="scientific">Puccinia triticina (isolate 1-1 / race 1 (BBBD))</name>
    <name type="common">Brown leaf rust fungus</name>
    <dbReference type="NCBI Taxonomy" id="630390"/>
    <lineage>
        <taxon>Eukaryota</taxon>
        <taxon>Fungi</taxon>
        <taxon>Dikarya</taxon>
        <taxon>Basidiomycota</taxon>
        <taxon>Pucciniomycotina</taxon>
        <taxon>Pucciniomycetes</taxon>
        <taxon>Pucciniales</taxon>
        <taxon>Pucciniaceae</taxon>
        <taxon>Puccinia</taxon>
    </lineage>
</organism>
<reference evidence="1" key="1">
    <citation type="submission" date="2009-11" db="EMBL/GenBank/DDBJ databases">
        <authorList>
            <consortium name="The Broad Institute Genome Sequencing Platform"/>
            <person name="Ward D."/>
            <person name="Feldgarden M."/>
            <person name="Earl A."/>
            <person name="Young S.K."/>
            <person name="Zeng Q."/>
            <person name="Koehrsen M."/>
            <person name="Alvarado L."/>
            <person name="Berlin A."/>
            <person name="Bochicchio J."/>
            <person name="Borenstein D."/>
            <person name="Chapman S.B."/>
            <person name="Chen Z."/>
            <person name="Engels R."/>
            <person name="Freedman E."/>
            <person name="Gellesch M."/>
            <person name="Goldberg J."/>
            <person name="Griggs A."/>
            <person name="Gujja S."/>
            <person name="Heilman E."/>
            <person name="Heiman D."/>
            <person name="Hepburn T."/>
            <person name="Howarth C."/>
            <person name="Jen D."/>
            <person name="Larson L."/>
            <person name="Lewis B."/>
            <person name="Mehta T."/>
            <person name="Park D."/>
            <person name="Pearson M."/>
            <person name="Roberts A."/>
            <person name="Saif S."/>
            <person name="Shea T."/>
            <person name="Shenoy N."/>
            <person name="Sisk P."/>
            <person name="Stolte C."/>
            <person name="Sykes S."/>
            <person name="Thomson T."/>
            <person name="Walk T."/>
            <person name="White J."/>
            <person name="Yandava C."/>
            <person name="Izard J."/>
            <person name="Baranova O.V."/>
            <person name="Blanton J.M."/>
            <person name="Tanner A.C."/>
            <person name="Dewhirst F.E."/>
            <person name="Haas B."/>
            <person name="Nusbaum C."/>
            <person name="Birren B."/>
        </authorList>
    </citation>
    <scope>NUCLEOTIDE SEQUENCE [LARGE SCALE GENOMIC DNA]</scope>
    <source>
        <strain evidence="1">1-1 BBBD Race 1</strain>
    </source>
</reference>
<accession>A0A180G6N5</accession>
<evidence type="ECO:0000313" key="2">
    <source>
        <dbReference type="EnsemblFungi" id="PTTG_09547-t43_1-p1"/>
    </source>
</evidence>
<evidence type="ECO:0000313" key="1">
    <source>
        <dbReference type="EMBL" id="OAV88355.1"/>
    </source>
</evidence>
<proteinExistence type="predicted"/>
<sequence>MHFLPRPSRQRSAFLHLSRLGAHPAEAFSSIQTRKLLGEELGLSVAEAEAINKLTGTFGNNNEEAVLHKVSHPFNASAPPMLAPASVLLNDPPASAWAIVIPQNLAKVNNFSSMRVLGRQCTGEVIIVCYHRAMGNSHANQVYGMKIIK</sequence>
<dbReference type="EMBL" id="ADAS02000182">
    <property type="protein sequence ID" value="OAV88355.1"/>
    <property type="molecule type" value="Genomic_DNA"/>
</dbReference>
<reference evidence="2 3" key="3">
    <citation type="journal article" date="2017" name="G3 (Bethesda)">
        <title>Comparative analysis highlights variable genome content of wheat rusts and divergence of the mating loci.</title>
        <authorList>
            <person name="Cuomo C.A."/>
            <person name="Bakkeren G."/>
            <person name="Khalil H.B."/>
            <person name="Panwar V."/>
            <person name="Joly D."/>
            <person name="Linning R."/>
            <person name="Sakthikumar S."/>
            <person name="Song X."/>
            <person name="Adiconis X."/>
            <person name="Fan L."/>
            <person name="Goldberg J.M."/>
            <person name="Levin J.Z."/>
            <person name="Young S."/>
            <person name="Zeng Q."/>
            <person name="Anikster Y."/>
            <person name="Bruce M."/>
            <person name="Wang M."/>
            <person name="Yin C."/>
            <person name="McCallum B."/>
            <person name="Szabo L.J."/>
            <person name="Hulbert S."/>
            <person name="Chen X."/>
            <person name="Fellers J.P."/>
        </authorList>
    </citation>
    <scope>NUCLEOTIDE SEQUENCE</scope>
    <source>
        <strain evidence="2">isolate 1-1 / race 1 (BBBD)</strain>
        <strain evidence="3">Isolate 1-1 / race 1 (BBBD)</strain>
    </source>
</reference>
<keyword evidence="3" id="KW-1185">Reference proteome</keyword>
<evidence type="ECO:0000313" key="3">
    <source>
        <dbReference type="Proteomes" id="UP000005240"/>
    </source>
</evidence>
<reference evidence="1" key="2">
    <citation type="submission" date="2016-05" db="EMBL/GenBank/DDBJ databases">
        <title>Comparative analysis highlights variable genome content of wheat rusts and divergence of the mating loci.</title>
        <authorList>
            <person name="Cuomo C.A."/>
            <person name="Bakkeren G."/>
            <person name="Szabo L."/>
            <person name="Khalil H."/>
            <person name="Joly D."/>
            <person name="Goldberg J."/>
            <person name="Young S."/>
            <person name="Zeng Q."/>
            <person name="Fellers J."/>
        </authorList>
    </citation>
    <scope>NUCLEOTIDE SEQUENCE [LARGE SCALE GENOMIC DNA]</scope>
    <source>
        <strain evidence="1">1-1 BBBD Race 1</strain>
    </source>
</reference>